<dbReference type="InterPro" id="IPR042532">
    <property type="entry name" value="EXOC3/Sec6_C"/>
</dbReference>
<evidence type="ECO:0000313" key="2">
    <source>
        <dbReference type="EMBL" id="KAK2826755.1"/>
    </source>
</evidence>
<organism evidence="2 3">
    <name type="scientific">Channa striata</name>
    <name type="common">Snakehead murrel</name>
    <name type="synonym">Ophicephalus striatus</name>
    <dbReference type="NCBI Taxonomy" id="64152"/>
    <lineage>
        <taxon>Eukaryota</taxon>
        <taxon>Metazoa</taxon>
        <taxon>Chordata</taxon>
        <taxon>Craniata</taxon>
        <taxon>Vertebrata</taxon>
        <taxon>Euteleostomi</taxon>
        <taxon>Actinopterygii</taxon>
        <taxon>Neopterygii</taxon>
        <taxon>Teleostei</taxon>
        <taxon>Neoteleostei</taxon>
        <taxon>Acanthomorphata</taxon>
        <taxon>Anabantaria</taxon>
        <taxon>Anabantiformes</taxon>
        <taxon>Channoidei</taxon>
        <taxon>Channidae</taxon>
        <taxon>Channa</taxon>
    </lineage>
</organism>
<dbReference type="EMBL" id="JAUPFM010000016">
    <property type="protein sequence ID" value="KAK2826755.1"/>
    <property type="molecule type" value="Genomic_DNA"/>
</dbReference>
<dbReference type="PANTHER" id="PTHR21292">
    <property type="entry name" value="EXOCYST COMPLEX COMPONENT SEC6-RELATED"/>
    <property type="match status" value="1"/>
</dbReference>
<evidence type="ECO:0000256" key="1">
    <source>
        <dbReference type="ARBA" id="ARBA00009447"/>
    </source>
</evidence>
<dbReference type="InterPro" id="IPR010326">
    <property type="entry name" value="EXOC3/Sec6"/>
</dbReference>
<sequence length="603" mass="68696">MSMEADGFAGKLFQKLIISKKEPPNVTPQFERNLEQLQLCEASQLLIEKEEHLFTDTTDDQAHDETTEKLAADRSELKELVLQTLKQSLSLGPEDVNTETLSSAVKAIYQEEEQDQRWTLSGQTPPAWRPCGWKKLHDSVLRSLVEGRVADIFTPSADQVDQSSIQQDVHSMGKQLIADLVWVAHGIQRCYPPQMDICNFYAKTYHQTFSTSLRKITDLGLEDGDCTFVLRWVNEYYPQIFKQPELAGHFHTEALGKLLPKELLDPLEEQYLSKRQIELMTYISQILEEAEKRWNNGEEPKKEDGCYISPVAYDSIQLINGMVTGAGKVVGDPQKAQSLTRELGVFMQRFRHFQDNVMRQNRANSKACVKANLGCVEQFRDVLTKNSYLFPADVQGDCLNVLTDMKHSAHTYLLKPVHKVLKPQYRKLGTDDWLNKPVFDSLLCSIKAQIQDLQGSPESSHQELIGQFHRDVTVEYVKRLLRGEVKLKEKHQQHQACMVVKDNADSLHHTFSKMGSKEEWLKEILLQIAEVLTLQELPAIQMEVASLGSSFPDLSVKHVSALLKLKANLSKANRKLVKETLRAALREINVADARPFFSKVQVR</sequence>
<evidence type="ECO:0000313" key="3">
    <source>
        <dbReference type="Proteomes" id="UP001187415"/>
    </source>
</evidence>
<accession>A0AA88M0V5</accession>
<gene>
    <name evidence="2" type="ORF">Q5P01_020969</name>
</gene>
<reference evidence="2" key="1">
    <citation type="submission" date="2023-07" db="EMBL/GenBank/DDBJ databases">
        <title>Chromosome-level Genome Assembly of Striped Snakehead (Channa striata).</title>
        <authorList>
            <person name="Liu H."/>
        </authorList>
    </citation>
    <scope>NUCLEOTIDE SEQUENCE</scope>
    <source>
        <strain evidence="2">Gz</strain>
        <tissue evidence="2">Muscle</tissue>
    </source>
</reference>
<evidence type="ECO:0008006" key="4">
    <source>
        <dbReference type="Google" id="ProtNLM"/>
    </source>
</evidence>
<dbReference type="Pfam" id="PF06046">
    <property type="entry name" value="Sec6"/>
    <property type="match status" value="1"/>
</dbReference>
<dbReference type="Gene3D" id="1.10.357.70">
    <property type="entry name" value="Exocyst complex component Sec6, C-terminal domain"/>
    <property type="match status" value="1"/>
</dbReference>
<dbReference type="GO" id="GO:0000149">
    <property type="term" value="F:SNARE binding"/>
    <property type="evidence" value="ECO:0007669"/>
    <property type="project" value="TreeGrafter"/>
</dbReference>
<dbReference type="GO" id="GO:0000145">
    <property type="term" value="C:exocyst"/>
    <property type="evidence" value="ECO:0007669"/>
    <property type="project" value="InterPro"/>
</dbReference>
<protein>
    <recommendedName>
        <fullName evidence="4">Tumor necrosis factor alpha-induced protein 2</fullName>
    </recommendedName>
</protein>
<comment type="similarity">
    <text evidence="1">Belongs to the SEC6 family.</text>
</comment>
<dbReference type="GO" id="GO:0051601">
    <property type="term" value="P:exocyst localization"/>
    <property type="evidence" value="ECO:0007669"/>
    <property type="project" value="TreeGrafter"/>
</dbReference>
<dbReference type="GO" id="GO:0006887">
    <property type="term" value="P:exocytosis"/>
    <property type="evidence" value="ECO:0007669"/>
    <property type="project" value="InterPro"/>
</dbReference>
<dbReference type="Proteomes" id="UP001187415">
    <property type="component" value="Unassembled WGS sequence"/>
</dbReference>
<dbReference type="AlphaFoldDB" id="A0AA88M0V5"/>
<dbReference type="PANTHER" id="PTHR21292:SF4">
    <property type="entry name" value="TUMOR NECROSIS FACTOR ALPHA-INDUCED PROTEIN 2"/>
    <property type="match status" value="1"/>
</dbReference>
<keyword evidence="3" id="KW-1185">Reference proteome</keyword>
<proteinExistence type="inferred from homology"/>
<name>A0AA88M0V5_CHASR</name>
<comment type="caution">
    <text evidence="2">The sequence shown here is derived from an EMBL/GenBank/DDBJ whole genome shotgun (WGS) entry which is preliminary data.</text>
</comment>